<feature type="transmembrane region" description="Helical" evidence="2">
    <location>
        <begin position="312"/>
        <end position="332"/>
    </location>
</feature>
<comment type="caution">
    <text evidence="3">The sequence shown here is derived from an EMBL/GenBank/DDBJ whole genome shotgun (WGS) entry which is preliminary data.</text>
</comment>
<evidence type="ECO:0000256" key="2">
    <source>
        <dbReference type="SAM" id="Phobius"/>
    </source>
</evidence>
<evidence type="ECO:0000313" key="4">
    <source>
        <dbReference type="Proteomes" id="UP001321749"/>
    </source>
</evidence>
<feature type="transmembrane region" description="Helical" evidence="2">
    <location>
        <begin position="353"/>
        <end position="378"/>
    </location>
</feature>
<feature type="compositionally biased region" description="Pro residues" evidence="1">
    <location>
        <begin position="533"/>
        <end position="544"/>
    </location>
</feature>
<feature type="compositionally biased region" description="Polar residues" evidence="1">
    <location>
        <begin position="483"/>
        <end position="515"/>
    </location>
</feature>
<evidence type="ECO:0000313" key="3">
    <source>
        <dbReference type="EMBL" id="KAK4456693.1"/>
    </source>
</evidence>
<accession>A0AAV9H7L2</accession>
<feature type="region of interest" description="Disordered" evidence="1">
    <location>
        <begin position="442"/>
        <end position="553"/>
    </location>
</feature>
<feature type="transmembrane region" description="Helical" evidence="2">
    <location>
        <begin position="401"/>
        <end position="422"/>
    </location>
</feature>
<reference evidence="3" key="1">
    <citation type="journal article" date="2023" name="Mol. Phylogenet. Evol.">
        <title>Genome-scale phylogeny and comparative genomics of the fungal order Sordariales.</title>
        <authorList>
            <person name="Hensen N."/>
            <person name="Bonometti L."/>
            <person name="Westerberg I."/>
            <person name="Brannstrom I.O."/>
            <person name="Guillou S."/>
            <person name="Cros-Aarteil S."/>
            <person name="Calhoun S."/>
            <person name="Haridas S."/>
            <person name="Kuo A."/>
            <person name="Mondo S."/>
            <person name="Pangilinan J."/>
            <person name="Riley R."/>
            <person name="LaButti K."/>
            <person name="Andreopoulos B."/>
            <person name="Lipzen A."/>
            <person name="Chen C."/>
            <person name="Yan M."/>
            <person name="Daum C."/>
            <person name="Ng V."/>
            <person name="Clum A."/>
            <person name="Steindorff A."/>
            <person name="Ohm R.A."/>
            <person name="Martin F."/>
            <person name="Silar P."/>
            <person name="Natvig D.O."/>
            <person name="Lalanne C."/>
            <person name="Gautier V."/>
            <person name="Ament-Velasquez S.L."/>
            <person name="Kruys A."/>
            <person name="Hutchinson M.I."/>
            <person name="Powell A.J."/>
            <person name="Barry K."/>
            <person name="Miller A.N."/>
            <person name="Grigoriev I.V."/>
            <person name="Debuchy R."/>
            <person name="Gladieux P."/>
            <person name="Hiltunen Thoren M."/>
            <person name="Johannesson H."/>
        </authorList>
    </citation>
    <scope>NUCLEOTIDE SEQUENCE</scope>
    <source>
        <strain evidence="3">PSN324</strain>
    </source>
</reference>
<proteinExistence type="predicted"/>
<keyword evidence="2" id="KW-0472">Membrane</keyword>
<organism evidence="3 4">
    <name type="scientific">Cladorrhinum samala</name>
    <dbReference type="NCBI Taxonomy" id="585594"/>
    <lineage>
        <taxon>Eukaryota</taxon>
        <taxon>Fungi</taxon>
        <taxon>Dikarya</taxon>
        <taxon>Ascomycota</taxon>
        <taxon>Pezizomycotina</taxon>
        <taxon>Sordariomycetes</taxon>
        <taxon>Sordariomycetidae</taxon>
        <taxon>Sordariales</taxon>
        <taxon>Podosporaceae</taxon>
        <taxon>Cladorrhinum</taxon>
    </lineage>
</organism>
<keyword evidence="2" id="KW-1133">Transmembrane helix</keyword>
<feature type="transmembrane region" description="Helical" evidence="2">
    <location>
        <begin position="147"/>
        <end position="179"/>
    </location>
</feature>
<name>A0AAV9H7L2_9PEZI</name>
<keyword evidence="4" id="KW-1185">Reference proteome</keyword>
<evidence type="ECO:0000256" key="1">
    <source>
        <dbReference type="SAM" id="MobiDB-lite"/>
    </source>
</evidence>
<gene>
    <name evidence="3" type="ORF">QBC42DRAFT_280754</name>
</gene>
<dbReference type="EMBL" id="MU865177">
    <property type="protein sequence ID" value="KAK4456693.1"/>
    <property type="molecule type" value="Genomic_DNA"/>
</dbReference>
<keyword evidence="2" id="KW-0812">Transmembrane</keyword>
<protein>
    <submittedName>
        <fullName evidence="3">Uncharacterized protein</fullName>
    </submittedName>
</protein>
<dbReference type="AlphaFoldDB" id="A0AAV9H7L2"/>
<reference evidence="3" key="2">
    <citation type="submission" date="2023-06" db="EMBL/GenBank/DDBJ databases">
        <authorList>
            <consortium name="Lawrence Berkeley National Laboratory"/>
            <person name="Mondo S.J."/>
            <person name="Hensen N."/>
            <person name="Bonometti L."/>
            <person name="Westerberg I."/>
            <person name="Brannstrom I.O."/>
            <person name="Guillou S."/>
            <person name="Cros-Aarteil S."/>
            <person name="Calhoun S."/>
            <person name="Haridas S."/>
            <person name="Kuo A."/>
            <person name="Pangilinan J."/>
            <person name="Riley R."/>
            <person name="Labutti K."/>
            <person name="Andreopoulos B."/>
            <person name="Lipzen A."/>
            <person name="Chen C."/>
            <person name="Yanf M."/>
            <person name="Daum C."/>
            <person name="Ng V."/>
            <person name="Clum A."/>
            <person name="Steindorff A."/>
            <person name="Ohm R."/>
            <person name="Martin F."/>
            <person name="Silar P."/>
            <person name="Natvig D."/>
            <person name="Lalanne C."/>
            <person name="Gautier V."/>
            <person name="Ament-Velasquez S.L."/>
            <person name="Kruys A."/>
            <person name="Hutchinson M.I."/>
            <person name="Powell A.J."/>
            <person name="Barry K."/>
            <person name="Miller A.N."/>
            <person name="Grigoriev I.V."/>
            <person name="Debuchy R."/>
            <person name="Gladieux P."/>
            <person name="Thoren M.H."/>
            <person name="Johannesson H."/>
        </authorList>
    </citation>
    <scope>NUCLEOTIDE SEQUENCE</scope>
    <source>
        <strain evidence="3">PSN324</strain>
    </source>
</reference>
<feature type="transmembrane region" description="Helical" evidence="2">
    <location>
        <begin position="230"/>
        <end position="251"/>
    </location>
</feature>
<sequence>MEPTAWFSLQQINLTTLDQLEISYLAEFIRTQGSNTTRNATNCKPASRILPLSNLSSLIIEPTPYENLTVGIDPVNLDVGIIELVDMAKGLFPFPLNNSGVGDVTTWWTNATINDNAATKDFLSAVVNMCGGGYCKSGYINVGNQDIVGIGMILAIVMLLFLTLAFCSLSFGPVIPIVARPSKKKRFSFRAACIGTVDELFSAVFVFALALIVSTFVFRYKTDSRFDALMANALSQLCATTVVMLAASYWAHNRERPHATGSVAVIAILTIAMFATHATVANMHASAAELACGIGSGRISTIRGDPFDMKKFHFVPVGFGAFCLALFGSVFHHPWVHRHRPTKEKGSFILWRVLWKIAQSLPSVAGLIGLVVYAAYFLNTWQMMKQTYGATFSKNVKNWGFGQYLAIFTWLPPVLSFMHIFFGGMEMSLEKKLPQGWRVIRESRDDEEGGGEKSGSPRVVADSANEREMRSLLGKGHTKKNKSTSTPPQTTYYQFPSNVDQQPESHGVPTRQTGYPDQAYSPDHIQGYQIPGFPSPSVYPPTPREAPGFFQRR</sequence>
<dbReference type="Proteomes" id="UP001321749">
    <property type="component" value="Unassembled WGS sequence"/>
</dbReference>
<feature type="transmembrane region" description="Helical" evidence="2">
    <location>
        <begin position="200"/>
        <end position="218"/>
    </location>
</feature>
<feature type="transmembrane region" description="Helical" evidence="2">
    <location>
        <begin position="263"/>
        <end position="280"/>
    </location>
</feature>